<dbReference type="EMBL" id="BAAACG010000001">
    <property type="protein sequence ID" value="GAA0732549.1"/>
    <property type="molecule type" value="Genomic_DNA"/>
</dbReference>
<dbReference type="Proteomes" id="UP001501510">
    <property type="component" value="Unassembled WGS sequence"/>
</dbReference>
<accession>A0ABP3UFC2</accession>
<keyword evidence="1" id="KW-0175">Coiled coil</keyword>
<evidence type="ECO:0000313" key="4">
    <source>
        <dbReference type="Proteomes" id="UP001501510"/>
    </source>
</evidence>
<reference evidence="4" key="1">
    <citation type="journal article" date="2019" name="Int. J. Syst. Evol. Microbiol.">
        <title>The Global Catalogue of Microorganisms (GCM) 10K type strain sequencing project: providing services to taxonomists for standard genome sequencing and annotation.</title>
        <authorList>
            <consortium name="The Broad Institute Genomics Platform"/>
            <consortium name="The Broad Institute Genome Sequencing Center for Infectious Disease"/>
            <person name="Wu L."/>
            <person name="Ma J."/>
        </authorList>
    </citation>
    <scope>NUCLEOTIDE SEQUENCE [LARGE SCALE GENOMIC DNA]</scope>
    <source>
        <strain evidence="4">JCM 1407</strain>
    </source>
</reference>
<dbReference type="InterPro" id="IPR009343">
    <property type="entry name" value="DUF1002"/>
</dbReference>
<comment type="caution">
    <text evidence="3">The sequence shown here is derived from an EMBL/GenBank/DDBJ whole genome shotgun (WGS) entry which is preliminary data.</text>
</comment>
<keyword evidence="2" id="KW-0732">Signal</keyword>
<evidence type="ECO:0000256" key="2">
    <source>
        <dbReference type="SAM" id="SignalP"/>
    </source>
</evidence>
<gene>
    <name evidence="3" type="ORF">GCM10008906_02290</name>
</gene>
<protein>
    <submittedName>
        <fullName evidence="3">DUF1002 domain-containing protein</fullName>
    </submittedName>
</protein>
<sequence length="289" mass="32044">MNFKKIASKLMISLLTAGMLISPLGNIAHADAFKTVTLGGNLNEKQKEDMLKYFNVNKNEANIEKVTIEEEFKYLGKVASKSQLGSKSISCSYVEPTDKGGLNVTLHNIYWVNENMIKNALITAGIKNANVKAAAPFRVSGTAALTGILKAFENTKSGEKIDEDKKKAANEEIVVTGNLGDKIGKDKAAGLVNEVKKEVVEKKPETKKETEKIVKKVTNNYNYNLDDQDINKLTDLMNNISKLDLNIDQLKDQLNSMGQKLDKFIKSDETQGFLKKLWNGIGNFFSNLF</sequence>
<feature type="coiled-coil region" evidence="1">
    <location>
        <begin position="233"/>
        <end position="267"/>
    </location>
</feature>
<name>A0ABP3UFC2_9CLOT</name>
<feature type="chain" id="PRO_5045636108" evidence="2">
    <location>
        <begin position="31"/>
        <end position="289"/>
    </location>
</feature>
<keyword evidence="4" id="KW-1185">Reference proteome</keyword>
<organism evidence="3 4">
    <name type="scientific">Clostridium oceanicum</name>
    <dbReference type="NCBI Taxonomy" id="1543"/>
    <lineage>
        <taxon>Bacteria</taxon>
        <taxon>Bacillati</taxon>
        <taxon>Bacillota</taxon>
        <taxon>Clostridia</taxon>
        <taxon>Eubacteriales</taxon>
        <taxon>Clostridiaceae</taxon>
        <taxon>Clostridium</taxon>
    </lineage>
</organism>
<feature type="signal peptide" evidence="2">
    <location>
        <begin position="1"/>
        <end position="30"/>
    </location>
</feature>
<proteinExistence type="predicted"/>
<dbReference type="RefSeq" id="WP_343757981.1">
    <property type="nucleotide sequence ID" value="NZ_BAAACG010000001.1"/>
</dbReference>
<dbReference type="Pfam" id="PF06207">
    <property type="entry name" value="DUF1002"/>
    <property type="match status" value="1"/>
</dbReference>
<evidence type="ECO:0000256" key="1">
    <source>
        <dbReference type="SAM" id="Coils"/>
    </source>
</evidence>
<evidence type="ECO:0000313" key="3">
    <source>
        <dbReference type="EMBL" id="GAA0732549.1"/>
    </source>
</evidence>